<dbReference type="STRING" id="1742359.GCA_001439625_01251"/>
<dbReference type="InterPro" id="IPR011051">
    <property type="entry name" value="RmlC_Cupin_sf"/>
</dbReference>
<dbReference type="GO" id="GO:0005829">
    <property type="term" value="C:cytosol"/>
    <property type="evidence" value="ECO:0007669"/>
    <property type="project" value="TreeGrafter"/>
</dbReference>
<evidence type="ECO:0000259" key="2">
    <source>
        <dbReference type="PROSITE" id="PS50943"/>
    </source>
</evidence>
<dbReference type="PANTHER" id="PTHR46797:SF1">
    <property type="entry name" value="METHYLPHOSPHONATE SYNTHASE"/>
    <property type="match status" value="1"/>
</dbReference>
<dbReference type="InterPro" id="IPR001387">
    <property type="entry name" value="Cro/C1-type_HTH"/>
</dbReference>
<name>A0A5B8Z0G7_CYTDA</name>
<evidence type="ECO:0000313" key="4">
    <source>
        <dbReference type="Proteomes" id="UP000321555"/>
    </source>
</evidence>
<feature type="domain" description="HTH cro/C1-type" evidence="2">
    <location>
        <begin position="10"/>
        <end position="64"/>
    </location>
</feature>
<dbReference type="Gene3D" id="2.60.120.10">
    <property type="entry name" value="Jelly Rolls"/>
    <property type="match status" value="1"/>
</dbReference>
<reference evidence="4" key="1">
    <citation type="submission" date="2019-08" db="EMBL/GenBank/DDBJ databases">
        <authorList>
            <person name="Zheng X."/>
        </authorList>
    </citation>
    <scope>NUCLEOTIDE SEQUENCE [LARGE SCALE GENOMIC DNA]</scope>
    <source>
        <strain evidence="4">FJAT-25496</strain>
    </source>
</reference>
<keyword evidence="4" id="KW-1185">Reference proteome</keyword>
<gene>
    <name evidence="3" type="ORF">FSZ17_03500</name>
</gene>
<dbReference type="CDD" id="cd00093">
    <property type="entry name" value="HTH_XRE"/>
    <property type="match status" value="1"/>
</dbReference>
<dbReference type="AlphaFoldDB" id="A0A5B8Z0G7"/>
<dbReference type="SMART" id="SM00530">
    <property type="entry name" value="HTH_XRE"/>
    <property type="match status" value="1"/>
</dbReference>
<dbReference type="OrthoDB" id="9781521at2"/>
<dbReference type="Pfam" id="PF01381">
    <property type="entry name" value="HTH_3"/>
    <property type="match status" value="1"/>
</dbReference>
<evidence type="ECO:0000313" key="3">
    <source>
        <dbReference type="EMBL" id="QED46405.1"/>
    </source>
</evidence>
<protein>
    <submittedName>
        <fullName evidence="3">Helix-turn-helix domain-containing protein</fullName>
    </submittedName>
</protein>
<dbReference type="Gene3D" id="1.10.260.40">
    <property type="entry name" value="lambda repressor-like DNA-binding domains"/>
    <property type="match status" value="1"/>
</dbReference>
<proteinExistence type="predicted"/>
<dbReference type="Proteomes" id="UP000321555">
    <property type="component" value="Chromosome"/>
</dbReference>
<keyword evidence="1" id="KW-0238">DNA-binding</keyword>
<dbReference type="InterPro" id="IPR010982">
    <property type="entry name" value="Lambda_DNA-bd_dom_sf"/>
</dbReference>
<dbReference type="PANTHER" id="PTHR46797">
    <property type="entry name" value="HTH-TYPE TRANSCRIPTIONAL REGULATOR"/>
    <property type="match status" value="1"/>
</dbReference>
<dbReference type="SUPFAM" id="SSF47413">
    <property type="entry name" value="lambda repressor-like DNA-binding domains"/>
    <property type="match status" value="1"/>
</dbReference>
<organism evidence="3 4">
    <name type="scientific">Cytobacillus dafuensis</name>
    <name type="common">Bacillus dafuensis</name>
    <dbReference type="NCBI Taxonomy" id="1742359"/>
    <lineage>
        <taxon>Bacteria</taxon>
        <taxon>Bacillati</taxon>
        <taxon>Bacillota</taxon>
        <taxon>Bacilli</taxon>
        <taxon>Bacillales</taxon>
        <taxon>Bacillaceae</taxon>
        <taxon>Cytobacillus</taxon>
    </lineage>
</organism>
<dbReference type="PROSITE" id="PS50943">
    <property type="entry name" value="HTH_CROC1"/>
    <property type="match status" value="1"/>
</dbReference>
<accession>A0A5B8Z0G7</accession>
<dbReference type="GO" id="GO:0003677">
    <property type="term" value="F:DNA binding"/>
    <property type="evidence" value="ECO:0007669"/>
    <property type="project" value="UniProtKB-KW"/>
</dbReference>
<dbReference type="InterPro" id="IPR050807">
    <property type="entry name" value="TransReg_Diox_bact_type"/>
</dbReference>
<dbReference type="KEGG" id="bda:FSZ17_03500"/>
<dbReference type="InterPro" id="IPR013096">
    <property type="entry name" value="Cupin_2"/>
</dbReference>
<sequence>MSFMLEGNRVRLLRNEQKISLKELSEKSGVSVSMISQIERGNTDVTLTTLYKICKGLGVSISTLLFTKEETARIIKKKNRKTIVFPSSNTKYQLLTPNHDGSLEMILVELEPGQTDRKLVEHQGEECGVVLEGSLTVILGDEEFYLEEGDSIYFNSLTPHRFLNNSSNRSLSIWAMSKNV</sequence>
<dbReference type="SUPFAM" id="SSF51182">
    <property type="entry name" value="RmlC-like cupins"/>
    <property type="match status" value="1"/>
</dbReference>
<dbReference type="GO" id="GO:0003700">
    <property type="term" value="F:DNA-binding transcription factor activity"/>
    <property type="evidence" value="ECO:0007669"/>
    <property type="project" value="TreeGrafter"/>
</dbReference>
<dbReference type="Pfam" id="PF07883">
    <property type="entry name" value="Cupin_2"/>
    <property type="match status" value="1"/>
</dbReference>
<evidence type="ECO:0000256" key="1">
    <source>
        <dbReference type="ARBA" id="ARBA00023125"/>
    </source>
</evidence>
<dbReference type="CDD" id="cd02209">
    <property type="entry name" value="cupin_XRE_C"/>
    <property type="match status" value="1"/>
</dbReference>
<dbReference type="EMBL" id="CP042593">
    <property type="protein sequence ID" value="QED46405.1"/>
    <property type="molecule type" value="Genomic_DNA"/>
</dbReference>
<dbReference type="InterPro" id="IPR014710">
    <property type="entry name" value="RmlC-like_jellyroll"/>
</dbReference>